<dbReference type="Proteomes" id="UP000005090">
    <property type="component" value="Chromosome"/>
</dbReference>
<keyword evidence="2" id="KW-1185">Reference proteome</keyword>
<gene>
    <name evidence="1" type="ORF">Metal_3396</name>
</gene>
<dbReference type="HOGENOM" id="CLU_189262_0_0_6"/>
<organism evidence="1 2">
    <name type="scientific">Methylomicrobium album BG8</name>
    <dbReference type="NCBI Taxonomy" id="686340"/>
    <lineage>
        <taxon>Bacteria</taxon>
        <taxon>Pseudomonadati</taxon>
        <taxon>Pseudomonadota</taxon>
        <taxon>Gammaproteobacteria</taxon>
        <taxon>Methylococcales</taxon>
        <taxon>Methylococcaceae</taxon>
        <taxon>Methylomicrobium</taxon>
    </lineage>
</organism>
<evidence type="ECO:0000313" key="1">
    <source>
        <dbReference type="EMBL" id="EIC31055.1"/>
    </source>
</evidence>
<proteinExistence type="predicted"/>
<dbReference type="AlphaFoldDB" id="H8GQS0"/>
<accession>H8GQS0</accession>
<sequence length="88" mass="10004">MANEYPVEIDGTTGEVEPIPHQKGQRYRCKLDTLQDVRREMAKVYREARSEMIDPATASKLVWCLQAVGKVIEGSDLEKRVEALEAKQ</sequence>
<reference evidence="1 2" key="1">
    <citation type="journal article" date="2013" name="Genome Announc.">
        <title>Genome Sequence of the Obligate Gammaproteobacterial Methanotroph Methylomicrobium album Strain BG8.</title>
        <authorList>
            <person name="Kits K.D."/>
            <person name="Kalyuzhnaya M.G."/>
            <person name="Klotz M.G."/>
            <person name="Jetten M.S."/>
            <person name="Op den Camp H.J."/>
            <person name="Vuilleumier S."/>
            <person name="Bringel F."/>
            <person name="Dispirito A.A."/>
            <person name="Murrell J.C."/>
            <person name="Bruce D."/>
            <person name="Cheng J.F."/>
            <person name="Copeland A."/>
            <person name="Goodwin L."/>
            <person name="Hauser L."/>
            <person name="Lajus A."/>
            <person name="Land M.L."/>
            <person name="Lapidus A."/>
            <person name="Lucas S."/>
            <person name="Medigue C."/>
            <person name="Pitluck S."/>
            <person name="Woyke T."/>
            <person name="Zeytun A."/>
            <person name="Stein L.Y."/>
        </authorList>
    </citation>
    <scope>NUCLEOTIDE SEQUENCE [LARGE SCALE GENOMIC DNA]</scope>
    <source>
        <strain evidence="1 2">BG8</strain>
    </source>
</reference>
<evidence type="ECO:0000313" key="2">
    <source>
        <dbReference type="Proteomes" id="UP000005090"/>
    </source>
</evidence>
<dbReference type="eggNOG" id="ENOG5033GXW">
    <property type="taxonomic scope" value="Bacteria"/>
</dbReference>
<dbReference type="EMBL" id="CM001475">
    <property type="protein sequence ID" value="EIC31055.1"/>
    <property type="molecule type" value="Genomic_DNA"/>
</dbReference>
<protein>
    <submittedName>
        <fullName evidence="1">Uncharacterized protein</fullName>
    </submittedName>
</protein>
<dbReference type="RefSeq" id="WP_005374116.1">
    <property type="nucleotide sequence ID" value="NZ_CM001475.1"/>
</dbReference>
<dbReference type="STRING" id="686340.Metal_3396"/>
<name>H8GQS0_METAL</name>